<reference evidence="2 3" key="1">
    <citation type="submission" date="2018-11" db="EMBL/GenBank/DDBJ databases">
        <title>The draft genome sequence of Amphritea balenae JAMM 1525T.</title>
        <authorList>
            <person name="Fang Z."/>
            <person name="Zhang Y."/>
            <person name="Han X."/>
        </authorList>
    </citation>
    <scope>NUCLEOTIDE SEQUENCE [LARGE SCALE GENOMIC DNA]</scope>
    <source>
        <strain evidence="2 3">JAMM 1525</strain>
    </source>
</reference>
<dbReference type="GO" id="GO:0032259">
    <property type="term" value="P:methylation"/>
    <property type="evidence" value="ECO:0007669"/>
    <property type="project" value="UniProtKB-KW"/>
</dbReference>
<keyword evidence="2" id="KW-0808">Transferase</keyword>
<dbReference type="InterPro" id="IPR029063">
    <property type="entry name" value="SAM-dependent_MTases_sf"/>
</dbReference>
<dbReference type="Gene3D" id="3.40.50.150">
    <property type="entry name" value="Vaccinia Virus protein VP39"/>
    <property type="match status" value="1"/>
</dbReference>
<evidence type="ECO:0000259" key="1">
    <source>
        <dbReference type="Pfam" id="PF13649"/>
    </source>
</evidence>
<gene>
    <name evidence="2" type="ORF">EHS89_15980</name>
</gene>
<evidence type="ECO:0000313" key="2">
    <source>
        <dbReference type="EMBL" id="RRC98070.1"/>
    </source>
</evidence>
<dbReference type="AlphaFoldDB" id="A0A3P1SM19"/>
<dbReference type="InterPro" id="IPR041698">
    <property type="entry name" value="Methyltransf_25"/>
</dbReference>
<dbReference type="OrthoDB" id="9804312at2"/>
<evidence type="ECO:0000313" key="3">
    <source>
        <dbReference type="Proteomes" id="UP000267535"/>
    </source>
</evidence>
<keyword evidence="3" id="KW-1185">Reference proteome</keyword>
<accession>A0A3P1SM19</accession>
<comment type="caution">
    <text evidence="2">The sequence shown here is derived from an EMBL/GenBank/DDBJ whole genome shotgun (WGS) entry which is preliminary data.</text>
</comment>
<dbReference type="RefSeq" id="WP_124927165.1">
    <property type="nucleotide sequence ID" value="NZ_BMOH01000003.1"/>
</dbReference>
<dbReference type="CDD" id="cd02440">
    <property type="entry name" value="AdoMet_MTases"/>
    <property type="match status" value="1"/>
</dbReference>
<sequence>MSRTDKWNQRYAGKGDKLPELPAVISDQLATLPKGRTLDLACGDGAAALQLAGLGHDVVAVDFAEQGILRMRQFAESQGLNIDGRVADLQNIQSLDGLGQFDNIVICRYKPEPDLIEALSELMCIGGSLFISTFNKLHHQRSGFRSELCLASGQYLETFSDFQLEFYQDGVPNNSNLDIYLFKRLF</sequence>
<dbReference type="Pfam" id="PF13649">
    <property type="entry name" value="Methyltransf_25"/>
    <property type="match status" value="1"/>
</dbReference>
<feature type="domain" description="Methyltransferase" evidence="1">
    <location>
        <begin position="38"/>
        <end position="122"/>
    </location>
</feature>
<dbReference type="GO" id="GO:0008168">
    <property type="term" value="F:methyltransferase activity"/>
    <property type="evidence" value="ECO:0007669"/>
    <property type="project" value="UniProtKB-KW"/>
</dbReference>
<organism evidence="2 3">
    <name type="scientific">Amphritea balenae</name>
    <dbReference type="NCBI Taxonomy" id="452629"/>
    <lineage>
        <taxon>Bacteria</taxon>
        <taxon>Pseudomonadati</taxon>
        <taxon>Pseudomonadota</taxon>
        <taxon>Gammaproteobacteria</taxon>
        <taxon>Oceanospirillales</taxon>
        <taxon>Oceanospirillaceae</taxon>
        <taxon>Amphritea</taxon>
    </lineage>
</organism>
<name>A0A3P1SM19_9GAMM</name>
<dbReference type="EMBL" id="RQXV01000009">
    <property type="protein sequence ID" value="RRC98070.1"/>
    <property type="molecule type" value="Genomic_DNA"/>
</dbReference>
<dbReference type="SUPFAM" id="SSF53335">
    <property type="entry name" value="S-adenosyl-L-methionine-dependent methyltransferases"/>
    <property type="match status" value="1"/>
</dbReference>
<protein>
    <submittedName>
        <fullName evidence="2">Class I SAM-dependent methyltransferase</fullName>
    </submittedName>
</protein>
<keyword evidence="2" id="KW-0489">Methyltransferase</keyword>
<dbReference type="Proteomes" id="UP000267535">
    <property type="component" value="Unassembled WGS sequence"/>
</dbReference>
<proteinExistence type="predicted"/>